<dbReference type="EMBL" id="CAJEWN010002199">
    <property type="protein sequence ID" value="CAD2202452.1"/>
    <property type="molecule type" value="Genomic_DNA"/>
</dbReference>
<dbReference type="AlphaFoldDB" id="A0A6V7XT41"/>
<accession>A0A6V7XT41</accession>
<name>A0A6V7XT41_MELEN</name>
<evidence type="ECO:0000313" key="2">
    <source>
        <dbReference type="Proteomes" id="UP000580250"/>
    </source>
</evidence>
<dbReference type="Proteomes" id="UP000580250">
    <property type="component" value="Unassembled WGS sequence"/>
</dbReference>
<evidence type="ECO:0000313" key="1">
    <source>
        <dbReference type="EMBL" id="CAD2202452.1"/>
    </source>
</evidence>
<comment type="caution">
    <text evidence="1">The sequence shown here is derived from an EMBL/GenBank/DDBJ whole genome shotgun (WGS) entry which is preliminary data.</text>
</comment>
<proteinExistence type="predicted"/>
<protein>
    <submittedName>
        <fullName evidence="1">Uncharacterized protein</fullName>
    </submittedName>
</protein>
<gene>
    <name evidence="1" type="ORF">MENT_LOCUS56086</name>
</gene>
<organism evidence="1 2">
    <name type="scientific">Meloidogyne enterolobii</name>
    <name type="common">Root-knot nematode worm</name>
    <name type="synonym">Meloidogyne mayaguensis</name>
    <dbReference type="NCBI Taxonomy" id="390850"/>
    <lineage>
        <taxon>Eukaryota</taxon>
        <taxon>Metazoa</taxon>
        <taxon>Ecdysozoa</taxon>
        <taxon>Nematoda</taxon>
        <taxon>Chromadorea</taxon>
        <taxon>Rhabditida</taxon>
        <taxon>Tylenchina</taxon>
        <taxon>Tylenchomorpha</taxon>
        <taxon>Tylenchoidea</taxon>
        <taxon>Meloidogynidae</taxon>
        <taxon>Meloidogyninae</taxon>
        <taxon>Meloidogyne</taxon>
    </lineage>
</organism>
<reference evidence="1 2" key="1">
    <citation type="submission" date="2020-08" db="EMBL/GenBank/DDBJ databases">
        <authorList>
            <person name="Koutsovoulos G."/>
            <person name="Danchin GJ E."/>
        </authorList>
    </citation>
    <scope>NUCLEOTIDE SEQUENCE [LARGE SCALE GENOMIC DNA]</scope>
</reference>
<sequence length="96" mass="11270">MNVTLMKNKIADRIVNKTVRTSSNTSKMITKKPTTKMYENKIHSKNIKFLKEKEISTGSFEKIDGKNINDSQKFETDLENGNETMMDYYDYYTVRL</sequence>